<sequence>MKQYASTITSVMLGMAAFVYLTSLNARERIEARAKDDDGIMSIEAAIIAAVVILIAGLLVVKLTGAFESRSTGIE</sequence>
<evidence type="ECO:0000313" key="3">
    <source>
        <dbReference type="Proteomes" id="UP000593998"/>
    </source>
</evidence>
<dbReference type="RefSeq" id="WP_192911999.1">
    <property type="nucleotide sequence ID" value="NZ_CP062789.1"/>
</dbReference>
<feature type="transmembrane region" description="Helical" evidence="1">
    <location>
        <begin position="45"/>
        <end position="67"/>
    </location>
</feature>
<proteinExistence type="predicted"/>
<evidence type="ECO:0000256" key="1">
    <source>
        <dbReference type="SAM" id="Phobius"/>
    </source>
</evidence>
<keyword evidence="1" id="KW-0472">Membrane</keyword>
<accession>A0A7L9J4E5</accession>
<keyword evidence="1" id="KW-0812">Transmembrane</keyword>
<keyword evidence="1" id="KW-1133">Transmembrane helix</keyword>
<dbReference type="Proteomes" id="UP000593998">
    <property type="component" value="Chromosome"/>
</dbReference>
<dbReference type="AlphaFoldDB" id="A0A7L9J4E5"/>
<feature type="transmembrane region" description="Helical" evidence="1">
    <location>
        <begin position="6"/>
        <end position="24"/>
    </location>
</feature>
<protein>
    <submittedName>
        <fullName evidence="2">Uncharacterized protein</fullName>
    </submittedName>
</protein>
<gene>
    <name evidence="2" type="ORF">IGS73_07370</name>
</gene>
<reference evidence="2 3" key="1">
    <citation type="submission" date="2020-10" db="EMBL/GenBank/DDBJ databases">
        <title>Janibacter indicus TT2 genome sequence.</title>
        <authorList>
            <person name="Lee K."/>
            <person name="Ganzorig M."/>
        </authorList>
    </citation>
    <scope>NUCLEOTIDE SEQUENCE [LARGE SCALE GENOMIC DNA]</scope>
    <source>
        <strain evidence="2 3">TT2</strain>
    </source>
</reference>
<dbReference type="EMBL" id="CP062789">
    <property type="protein sequence ID" value="QOK24169.1"/>
    <property type="molecule type" value="Genomic_DNA"/>
</dbReference>
<evidence type="ECO:0000313" key="2">
    <source>
        <dbReference type="EMBL" id="QOK24169.1"/>
    </source>
</evidence>
<organism evidence="2 3">
    <name type="scientific">Janibacter indicus</name>
    <dbReference type="NCBI Taxonomy" id="857417"/>
    <lineage>
        <taxon>Bacteria</taxon>
        <taxon>Bacillati</taxon>
        <taxon>Actinomycetota</taxon>
        <taxon>Actinomycetes</taxon>
        <taxon>Micrococcales</taxon>
        <taxon>Intrasporangiaceae</taxon>
        <taxon>Janibacter</taxon>
    </lineage>
</organism>
<name>A0A7L9J4E5_9MICO</name>